<evidence type="ECO:0000256" key="9">
    <source>
        <dbReference type="ARBA" id="ARBA00023662"/>
    </source>
</evidence>
<dbReference type="FunCoup" id="E2C509">
    <property type="interactions" value="12"/>
</dbReference>
<evidence type="ECO:0000256" key="3">
    <source>
        <dbReference type="ARBA" id="ARBA00022574"/>
    </source>
</evidence>
<proteinExistence type="inferred from homology"/>
<sequence>MDRITKTPCWVRGSKIEEIVCIGKDVLAWCTGLYIVFFHVLKRQQTLRWCWNQVTGDGAHRISSHVSSSIFAFSERSMNPRIFVLAYPAMTKICECVQGCVSGYLAIAFTAHDYLVSLGSYPDFPLIVWCWRTGEKIIVVDTSIRDEVGQTIKVTPTSRTVIAQVAKTCGKLFTWELDIVGKLVVLKDHEVKLPDDATIHGVDWCPVQGEPLLAIVDIDGHIYLSSYDGIGIRRIVTSQRCGICLNIELPAICWFHGGIILRTTFCQIRYFQRDPQTDFWRKQWYIKSITKPYLLVVHPFKDDWLFYYTLEGYLMQIIFPEVKGAAPNIQRHLYNGGRYRFVDFVRPWCHHLVVTDDLKELSILESYNGSELSKVDLDMEGVISDQAAHPDDPLIVVISDQGEMVILGVTDPEQPTILARFRLQKKPLDFVRFSQSGEFLIAAQKERGNCYCVNLRRDKPWSVTGQLRLNRRITDVALYDDADDGNLKLLALCVTYLQSSAGHQLRVYDVPRRDTCRLIDTFAYTIVTLPRLFRELRYAPGSQQPRLLIGSPYLSRRLQAVRLRELKSATLTDTALTGHHVRFARVFSDRHWLATCAYDGLAVIRGKVREIVAVVPAHHRLDSGSVKVIVTPAADKVVVLGHDGSLVATCVHRADKILDDYGGLEPAIRTSLTRARQDFPPKNGDSEDAETWEEWRQGAQVREEASLYAAEKAAIVKDLMALKDTVRRLLDENETRPEIERLPVSAFDVDRVGRDQKSKAAKDEREDVRMELEHVQTSADRVALWIKKTFWEPQVVQGRSIFSFRGNVELTNYPLLAEQPYLKEHLRWAQFSRESMRNIVDGDTFQPWRVYTDEQLQAELRKPVRVQREHDKYKVDVLFEEEEGGEEEEEGDKIVHEELTEQPAFDGMTTSRFVEQSPHYYAQIESYGFAQATLDDCHLMDDCCKLRNYFNRLFDDVYAAKEQEMSMIKERNQRIRHIDSELKTMFGQSLPHVPSDPQWHPKEKVESIIQVHEHEVKAKLYVSPSLQAVLKKHAEEAVRARQLLLADDFREGALMRMMDGVLEVRWEDIIKVDVREPACMLEKQPEQYTPADIAAVQKYQADVEVLRQERERYRRILEADYAKIIAQLRDGIDRFDARLEELFQRKLQVDTAINQLKLRHLRGRARNLARVEALREDERVKREIAEARRQRVALEEDARNLQHAYQDLQTQQDALCARDKTMARILPQDFPSLSIFNVELLDSQYKRRPRVTALKNVAANDLVSLGRYLTSHIKPAFLPAECADFARVLESLDARPGTLPKSIHASHWERLVQARRRKIELELQIRARQLEVSGAERIIAKVDAKIACRSRVENLSDELKRLRDERLTREQDIELQLVLKRGQVEAELRGERHDTADAVMVPRLELERVNEHILAAGSRKLNALKRHIDLRHGTLSAEWEHRCLRTRFRELEEDLHFLRDVTLTKDMQAYLKRVTKGWRDDKVPARLQREVDSATKALERTLADEAGKLEKIRGKIASVKKKNAELDRRITEMSVARWKMEHERDPTAEAKQREHANRKMRLYRRRSELVRKIQENYAELLALQTEHELLRMRTRPMLEFFEMLDDEKPKCD</sequence>
<reference evidence="11 12" key="1">
    <citation type="journal article" date="2010" name="Science">
        <title>Genomic comparison of the ants Camponotus floridanus and Harpegnathos saltator.</title>
        <authorList>
            <person name="Bonasio R."/>
            <person name="Zhang G."/>
            <person name="Ye C."/>
            <person name="Mutti N.S."/>
            <person name="Fang X."/>
            <person name="Qin N."/>
            <person name="Donahue G."/>
            <person name="Yang P."/>
            <person name="Li Q."/>
            <person name="Li C."/>
            <person name="Zhang P."/>
            <person name="Huang Z."/>
            <person name="Berger S.L."/>
            <person name="Reinberg D."/>
            <person name="Wang J."/>
            <person name="Liebig J."/>
        </authorList>
    </citation>
    <scope>NUCLEOTIDE SEQUENCE [LARGE SCALE GENOMIC DNA]</scope>
    <source>
        <strain evidence="11 12">R22 G/1</strain>
    </source>
</reference>
<dbReference type="InterPro" id="IPR036322">
    <property type="entry name" value="WD40_repeat_dom_sf"/>
</dbReference>
<keyword evidence="12" id="KW-1185">Reference proteome</keyword>
<dbReference type="GO" id="GO:0003341">
    <property type="term" value="P:cilium movement"/>
    <property type="evidence" value="ECO:0007669"/>
    <property type="project" value="UniProtKB-ARBA"/>
</dbReference>
<dbReference type="GO" id="GO:0060271">
    <property type="term" value="P:cilium assembly"/>
    <property type="evidence" value="ECO:0007669"/>
    <property type="project" value="TreeGrafter"/>
</dbReference>
<feature type="coiled-coil region" evidence="10">
    <location>
        <begin position="1345"/>
        <end position="1372"/>
    </location>
</feature>
<comment type="similarity">
    <text evidence="8">Belongs to the CFAP43 family.</text>
</comment>
<evidence type="ECO:0000256" key="1">
    <source>
        <dbReference type="ARBA" id="ARBA00004430"/>
    </source>
</evidence>
<evidence type="ECO:0000256" key="2">
    <source>
        <dbReference type="ARBA" id="ARBA00022490"/>
    </source>
</evidence>
<dbReference type="STRING" id="610380.E2C509"/>
<dbReference type="EMBL" id="GL452712">
    <property type="protein sequence ID" value="EFN76990.1"/>
    <property type="molecule type" value="Genomic_DNA"/>
</dbReference>
<keyword evidence="3" id="KW-0853">WD repeat</keyword>
<comment type="subcellular location">
    <subcellularLocation>
        <location evidence="1">Cytoplasm</location>
        <location evidence="1">Cytoskeleton</location>
        <location evidence="1">Cilium axoneme</location>
    </subcellularLocation>
</comment>
<evidence type="ECO:0000256" key="5">
    <source>
        <dbReference type="ARBA" id="ARBA00023054"/>
    </source>
</evidence>
<dbReference type="GO" id="GO:0005930">
    <property type="term" value="C:axoneme"/>
    <property type="evidence" value="ECO:0007669"/>
    <property type="project" value="UniProtKB-SubCell"/>
</dbReference>
<evidence type="ECO:0000256" key="6">
    <source>
        <dbReference type="ARBA" id="ARBA00023212"/>
    </source>
</evidence>
<keyword evidence="4" id="KW-0677">Repeat</keyword>
<keyword evidence="6" id="KW-0206">Cytoskeleton</keyword>
<gene>
    <name evidence="11" type="ORF">EAI_02452</name>
</gene>
<keyword evidence="7" id="KW-0966">Cell projection</keyword>
<dbReference type="Gene3D" id="2.130.10.10">
    <property type="entry name" value="YVTN repeat-like/Quinoprotein amine dehydrogenase"/>
    <property type="match status" value="2"/>
</dbReference>
<dbReference type="Proteomes" id="UP000008237">
    <property type="component" value="Unassembled WGS sequence"/>
</dbReference>
<dbReference type="InterPro" id="IPR015943">
    <property type="entry name" value="WD40/YVTN_repeat-like_dom_sf"/>
</dbReference>
<organism evidence="12">
    <name type="scientific">Harpegnathos saltator</name>
    <name type="common">Jerdon's jumping ant</name>
    <dbReference type="NCBI Taxonomy" id="610380"/>
    <lineage>
        <taxon>Eukaryota</taxon>
        <taxon>Metazoa</taxon>
        <taxon>Ecdysozoa</taxon>
        <taxon>Arthropoda</taxon>
        <taxon>Hexapoda</taxon>
        <taxon>Insecta</taxon>
        <taxon>Pterygota</taxon>
        <taxon>Neoptera</taxon>
        <taxon>Endopterygota</taxon>
        <taxon>Hymenoptera</taxon>
        <taxon>Apocrita</taxon>
        <taxon>Aculeata</taxon>
        <taxon>Formicoidea</taxon>
        <taxon>Formicidae</taxon>
        <taxon>Ponerinae</taxon>
        <taxon>Ponerini</taxon>
        <taxon>Harpegnathos</taxon>
    </lineage>
</organism>
<name>E2C509_HARSA</name>
<keyword evidence="2" id="KW-0963">Cytoplasm</keyword>
<keyword evidence="5 10" id="KW-0175">Coiled coil</keyword>
<dbReference type="InParanoid" id="E2C509"/>
<dbReference type="Pfam" id="PF25828">
    <property type="entry name" value="CC_Cfap43"/>
    <property type="match status" value="1"/>
</dbReference>
<dbReference type="PANTHER" id="PTHR14885:SF1">
    <property type="entry name" value="CILIA- AND FLAGELLA-ASSOCIATED PROTEIN 43"/>
    <property type="match status" value="1"/>
</dbReference>
<accession>E2C509</accession>
<evidence type="ECO:0000256" key="8">
    <source>
        <dbReference type="ARBA" id="ARBA00023605"/>
    </source>
</evidence>
<evidence type="ECO:0000256" key="4">
    <source>
        <dbReference type="ARBA" id="ARBA00022737"/>
    </source>
</evidence>
<feature type="coiled-coil region" evidence="10">
    <location>
        <begin position="1096"/>
        <end position="1211"/>
    </location>
</feature>
<protein>
    <recommendedName>
        <fullName evidence="9">Cilia- and flagella-associated protein 43</fullName>
    </recommendedName>
</protein>
<evidence type="ECO:0000313" key="12">
    <source>
        <dbReference type="Proteomes" id="UP000008237"/>
    </source>
</evidence>
<dbReference type="SUPFAM" id="SSF50978">
    <property type="entry name" value="WD40 repeat-like"/>
    <property type="match status" value="1"/>
</dbReference>
<dbReference type="OrthoDB" id="535167at2759"/>
<dbReference type="OMA" id="WNWESNV"/>
<evidence type="ECO:0000313" key="11">
    <source>
        <dbReference type="EMBL" id="EFN76990.1"/>
    </source>
</evidence>
<dbReference type="PANTHER" id="PTHR14885">
    <property type="entry name" value="CILIA- AND FLAGELLA-ASSOCIATED PROTEIN 43-RELATED"/>
    <property type="match status" value="1"/>
</dbReference>
<evidence type="ECO:0000256" key="10">
    <source>
        <dbReference type="SAM" id="Coils"/>
    </source>
</evidence>
<evidence type="ECO:0000256" key="7">
    <source>
        <dbReference type="ARBA" id="ARBA00023273"/>
    </source>
</evidence>